<name>A0A0U1MAE5_TALIS</name>
<keyword evidence="2 6" id="KW-0812">Transmembrane</keyword>
<keyword evidence="3 6" id="KW-1133">Transmembrane helix</keyword>
<keyword evidence="8" id="KW-1185">Reference proteome</keyword>
<accession>A0A0U1MAE5</accession>
<dbReference type="STRING" id="28573.A0A0U1MAE5"/>
<dbReference type="Proteomes" id="UP000054383">
    <property type="component" value="Unassembled WGS sequence"/>
</dbReference>
<organism evidence="7 8">
    <name type="scientific">Talaromyces islandicus</name>
    <name type="common">Penicillium islandicum</name>
    <dbReference type="NCBI Taxonomy" id="28573"/>
    <lineage>
        <taxon>Eukaryota</taxon>
        <taxon>Fungi</taxon>
        <taxon>Dikarya</taxon>
        <taxon>Ascomycota</taxon>
        <taxon>Pezizomycotina</taxon>
        <taxon>Eurotiomycetes</taxon>
        <taxon>Eurotiomycetidae</taxon>
        <taxon>Eurotiales</taxon>
        <taxon>Trichocomaceae</taxon>
        <taxon>Talaromyces</taxon>
        <taxon>Talaromyces sect. Islandici</taxon>
    </lineage>
</organism>
<protein>
    <recommendedName>
        <fullName evidence="9">Mid2 domain-containing protein</fullName>
    </recommendedName>
</protein>
<dbReference type="PANTHER" id="PTHR15549">
    <property type="entry name" value="PAIRED IMMUNOGLOBULIN-LIKE TYPE 2 RECEPTOR"/>
    <property type="match status" value="1"/>
</dbReference>
<evidence type="ECO:0000256" key="6">
    <source>
        <dbReference type="SAM" id="Phobius"/>
    </source>
</evidence>
<keyword evidence="4 6" id="KW-0472">Membrane</keyword>
<evidence type="ECO:0000256" key="3">
    <source>
        <dbReference type="ARBA" id="ARBA00022989"/>
    </source>
</evidence>
<feature type="compositionally biased region" description="Polar residues" evidence="5">
    <location>
        <begin position="148"/>
        <end position="160"/>
    </location>
</feature>
<feature type="transmembrane region" description="Helical" evidence="6">
    <location>
        <begin position="244"/>
        <end position="267"/>
    </location>
</feature>
<proteinExistence type="predicted"/>
<gene>
    <name evidence="7" type="ORF">PISL3812_09630</name>
</gene>
<dbReference type="GO" id="GO:0071944">
    <property type="term" value="C:cell periphery"/>
    <property type="evidence" value="ECO:0007669"/>
    <property type="project" value="UniProtKB-ARBA"/>
</dbReference>
<sequence length="342" mass="36706">MPILPARSFGAIFLFPFWLGVFLNCILFTRHLSLRLYTGVLEYRKHRDGLRDKSDMLSKVRIPFDFHCLPISVDVGKINLPRSGYACMTGSAWPWYSTDLCGYNSPKTTIYEYTSSISDGAWTTLTWDGVAGINAYGMQIRYQANDFQTSAPKTSNPGPVSTSTSHATLTAAETESSPGSGTAGTTVTMTGLVTSTASFRNGVSTITQAVTKTETEISNAGTTESGTPGSPGSSSSSSSLSPGAIAGIVVGSVMGVLLVVLIGVLAYRLRLRKNPPPEKSPYNFSDKEIILDRRIPPVFSRAELLGDDGAKEMHAPSKSPVELPGEVYSPQNSHNAKPYGEK</sequence>
<feature type="region of interest" description="Disordered" evidence="5">
    <location>
        <begin position="305"/>
        <end position="342"/>
    </location>
</feature>
<feature type="transmembrane region" description="Helical" evidence="6">
    <location>
        <begin position="12"/>
        <end position="29"/>
    </location>
</feature>
<feature type="compositionally biased region" description="Low complexity" evidence="5">
    <location>
        <begin position="161"/>
        <end position="187"/>
    </location>
</feature>
<feature type="region of interest" description="Disordered" evidence="5">
    <location>
        <begin position="148"/>
        <end position="187"/>
    </location>
</feature>
<comment type="subcellular location">
    <subcellularLocation>
        <location evidence="1">Membrane</location>
        <topology evidence="1">Single-pass membrane protein</topology>
    </subcellularLocation>
</comment>
<dbReference type="PANTHER" id="PTHR15549:SF26">
    <property type="entry name" value="AXIAL BUDDING PATTERN PROTEIN 2-RELATED"/>
    <property type="match status" value="1"/>
</dbReference>
<feature type="compositionally biased region" description="Low complexity" evidence="5">
    <location>
        <begin position="221"/>
        <end position="240"/>
    </location>
</feature>
<dbReference type="EMBL" id="CVMT01000013">
    <property type="protein sequence ID" value="CRG92568.1"/>
    <property type="molecule type" value="Genomic_DNA"/>
</dbReference>
<evidence type="ECO:0000256" key="4">
    <source>
        <dbReference type="ARBA" id="ARBA00023136"/>
    </source>
</evidence>
<feature type="region of interest" description="Disordered" evidence="5">
    <location>
        <begin position="212"/>
        <end position="240"/>
    </location>
</feature>
<dbReference type="AlphaFoldDB" id="A0A0U1MAE5"/>
<dbReference type="GO" id="GO:0016020">
    <property type="term" value="C:membrane"/>
    <property type="evidence" value="ECO:0007669"/>
    <property type="project" value="UniProtKB-SubCell"/>
</dbReference>
<dbReference type="InterPro" id="IPR051694">
    <property type="entry name" value="Immunoregulatory_rcpt-like"/>
</dbReference>
<evidence type="ECO:0008006" key="9">
    <source>
        <dbReference type="Google" id="ProtNLM"/>
    </source>
</evidence>
<evidence type="ECO:0000256" key="1">
    <source>
        <dbReference type="ARBA" id="ARBA00004167"/>
    </source>
</evidence>
<reference evidence="7 8" key="1">
    <citation type="submission" date="2015-04" db="EMBL/GenBank/DDBJ databases">
        <authorList>
            <person name="Syromyatnikov M.Y."/>
            <person name="Popov V.N."/>
        </authorList>
    </citation>
    <scope>NUCLEOTIDE SEQUENCE [LARGE SCALE GENOMIC DNA]</scope>
    <source>
        <strain evidence="7">WF-38-12</strain>
    </source>
</reference>
<evidence type="ECO:0000313" key="8">
    <source>
        <dbReference type="Proteomes" id="UP000054383"/>
    </source>
</evidence>
<evidence type="ECO:0000313" key="7">
    <source>
        <dbReference type="EMBL" id="CRG92568.1"/>
    </source>
</evidence>
<evidence type="ECO:0000256" key="5">
    <source>
        <dbReference type="SAM" id="MobiDB-lite"/>
    </source>
</evidence>
<dbReference type="OrthoDB" id="4770059at2759"/>
<evidence type="ECO:0000256" key="2">
    <source>
        <dbReference type="ARBA" id="ARBA00022692"/>
    </source>
</evidence>